<dbReference type="SMART" id="SM00382">
    <property type="entry name" value="AAA"/>
    <property type="match status" value="1"/>
</dbReference>
<dbReference type="GO" id="GO:0015833">
    <property type="term" value="P:peptide transport"/>
    <property type="evidence" value="ECO:0007669"/>
    <property type="project" value="InterPro"/>
</dbReference>
<dbReference type="InterPro" id="IPR003593">
    <property type="entry name" value="AAA+_ATPase"/>
</dbReference>
<reference evidence="7 8" key="1">
    <citation type="submission" date="2014-08" db="EMBL/GenBank/DDBJ databases">
        <authorList>
            <person name="Hassan Y.I."/>
            <person name="Lepp D."/>
            <person name="Zhou T."/>
        </authorList>
    </citation>
    <scope>NUCLEOTIDE SEQUENCE [LARGE SCALE GENOMIC DNA]</scope>
    <source>
        <strain evidence="7 8">IFO13584</strain>
    </source>
</reference>
<evidence type="ECO:0000256" key="4">
    <source>
        <dbReference type="ARBA" id="ARBA00022741"/>
    </source>
</evidence>
<gene>
    <name evidence="7" type="ORF">JP75_09760</name>
</gene>
<dbReference type="PROSITE" id="PS00211">
    <property type="entry name" value="ABC_TRANSPORTER_1"/>
    <property type="match status" value="1"/>
</dbReference>
<organism evidence="7 8">
    <name type="scientific">Devosia riboflavina</name>
    <dbReference type="NCBI Taxonomy" id="46914"/>
    <lineage>
        <taxon>Bacteria</taxon>
        <taxon>Pseudomonadati</taxon>
        <taxon>Pseudomonadota</taxon>
        <taxon>Alphaproteobacteria</taxon>
        <taxon>Hyphomicrobiales</taxon>
        <taxon>Devosiaceae</taxon>
        <taxon>Devosia</taxon>
    </lineage>
</organism>
<dbReference type="PANTHER" id="PTHR43776">
    <property type="entry name" value="TRANSPORT ATP-BINDING PROTEIN"/>
    <property type="match status" value="1"/>
</dbReference>
<dbReference type="PANTHER" id="PTHR43776:SF7">
    <property type="entry name" value="D,D-DIPEPTIDE TRANSPORT ATP-BINDING PROTEIN DDPF-RELATED"/>
    <property type="match status" value="1"/>
</dbReference>
<dbReference type="Pfam" id="PF08352">
    <property type="entry name" value="oligo_HPY"/>
    <property type="match status" value="1"/>
</dbReference>
<evidence type="ECO:0000256" key="2">
    <source>
        <dbReference type="ARBA" id="ARBA00005417"/>
    </source>
</evidence>
<dbReference type="EMBL" id="JQGC01000007">
    <property type="protein sequence ID" value="KFL31173.1"/>
    <property type="molecule type" value="Genomic_DNA"/>
</dbReference>
<keyword evidence="5 7" id="KW-0067">ATP-binding</keyword>
<keyword evidence="4" id="KW-0547">Nucleotide-binding</keyword>
<dbReference type="PROSITE" id="PS50893">
    <property type="entry name" value="ABC_TRANSPORTER_2"/>
    <property type="match status" value="1"/>
</dbReference>
<dbReference type="InterPro" id="IPR050319">
    <property type="entry name" value="ABC_transp_ATP-bind"/>
</dbReference>
<sequence>MLMRVKDLKVHFPIKRGILKRTVGHVRAVDGISLDIRAGETLSIVGESGCGKTTLGQALVRVLEPTNGSIDYFGKDQTGTDIAHLGETELRPYRSDIRMIFQDPFASLNARRRVIDIIGESMRNFGVRDERELESQVAALLRKVGLRPEYMNRFPYAFSGGERQRIGIARALAVHPRLVVADECVSALDVSIQAQTLNLMQDLQEEFALTYVFISHDLSVVEYISDRVAVMYAGRVVELSDTEQLFAAPRHPYTAALLAAVPRPDPRSARAKRPARLKGEVADPANRPTGCAFHPRCPYATDRCEAEDPQLRSVGSSLVACHHAEELMLKGVTVDAA</sequence>
<dbReference type="InterPro" id="IPR003439">
    <property type="entry name" value="ABC_transporter-like_ATP-bd"/>
</dbReference>
<dbReference type="Gene3D" id="3.40.50.300">
    <property type="entry name" value="P-loop containing nucleotide triphosphate hydrolases"/>
    <property type="match status" value="1"/>
</dbReference>
<dbReference type="SUPFAM" id="SSF52540">
    <property type="entry name" value="P-loop containing nucleoside triphosphate hydrolases"/>
    <property type="match status" value="1"/>
</dbReference>
<dbReference type="NCBIfam" id="TIGR01727">
    <property type="entry name" value="oligo_HPY"/>
    <property type="match status" value="1"/>
</dbReference>
<dbReference type="GO" id="GO:0055085">
    <property type="term" value="P:transmembrane transport"/>
    <property type="evidence" value="ECO:0007669"/>
    <property type="project" value="UniProtKB-ARBA"/>
</dbReference>
<dbReference type="Pfam" id="PF00005">
    <property type="entry name" value="ABC_tran"/>
    <property type="match status" value="1"/>
</dbReference>
<dbReference type="FunFam" id="3.40.50.300:FF:000016">
    <property type="entry name" value="Oligopeptide ABC transporter ATP-binding component"/>
    <property type="match status" value="1"/>
</dbReference>
<dbReference type="Proteomes" id="UP000028981">
    <property type="component" value="Unassembled WGS sequence"/>
</dbReference>
<evidence type="ECO:0000256" key="1">
    <source>
        <dbReference type="ARBA" id="ARBA00004417"/>
    </source>
</evidence>
<evidence type="ECO:0000256" key="5">
    <source>
        <dbReference type="ARBA" id="ARBA00022840"/>
    </source>
</evidence>
<comment type="subcellular location">
    <subcellularLocation>
        <location evidence="1">Cell inner membrane</location>
        <topology evidence="1">Peripheral membrane protein</topology>
    </subcellularLocation>
</comment>
<dbReference type="CDD" id="cd03257">
    <property type="entry name" value="ABC_NikE_OppD_transporters"/>
    <property type="match status" value="1"/>
</dbReference>
<evidence type="ECO:0000259" key="6">
    <source>
        <dbReference type="PROSITE" id="PS50893"/>
    </source>
</evidence>
<dbReference type="InterPro" id="IPR013563">
    <property type="entry name" value="Oligopep_ABC_C"/>
</dbReference>
<dbReference type="InterPro" id="IPR017871">
    <property type="entry name" value="ABC_transporter-like_CS"/>
</dbReference>
<evidence type="ECO:0000313" key="7">
    <source>
        <dbReference type="EMBL" id="KFL31173.1"/>
    </source>
</evidence>
<protein>
    <submittedName>
        <fullName evidence="7">Peptide ABC transporter ATP-binding protein</fullName>
    </submittedName>
</protein>
<dbReference type="GO" id="GO:0016887">
    <property type="term" value="F:ATP hydrolysis activity"/>
    <property type="evidence" value="ECO:0007669"/>
    <property type="project" value="InterPro"/>
</dbReference>
<dbReference type="STRING" id="46914.JP75_09760"/>
<evidence type="ECO:0000313" key="8">
    <source>
        <dbReference type="Proteomes" id="UP000028981"/>
    </source>
</evidence>
<comment type="similarity">
    <text evidence="2">Belongs to the ABC transporter superfamily.</text>
</comment>
<dbReference type="GO" id="GO:0005524">
    <property type="term" value="F:ATP binding"/>
    <property type="evidence" value="ECO:0007669"/>
    <property type="project" value="UniProtKB-KW"/>
</dbReference>
<comment type="caution">
    <text evidence="7">The sequence shown here is derived from an EMBL/GenBank/DDBJ whole genome shotgun (WGS) entry which is preliminary data.</text>
</comment>
<dbReference type="InterPro" id="IPR027417">
    <property type="entry name" value="P-loop_NTPase"/>
</dbReference>
<dbReference type="GO" id="GO:0005886">
    <property type="term" value="C:plasma membrane"/>
    <property type="evidence" value="ECO:0007669"/>
    <property type="project" value="UniProtKB-SubCell"/>
</dbReference>
<keyword evidence="8" id="KW-1185">Reference proteome</keyword>
<feature type="domain" description="ABC transporter" evidence="6">
    <location>
        <begin position="3"/>
        <end position="258"/>
    </location>
</feature>
<accession>A0A087M2S0</accession>
<keyword evidence="3" id="KW-0813">Transport</keyword>
<evidence type="ECO:0000256" key="3">
    <source>
        <dbReference type="ARBA" id="ARBA00022448"/>
    </source>
</evidence>
<name>A0A087M2S0_9HYPH</name>
<proteinExistence type="inferred from homology"/>
<dbReference type="AlphaFoldDB" id="A0A087M2S0"/>